<dbReference type="SUPFAM" id="SSF52047">
    <property type="entry name" value="RNI-like"/>
    <property type="match status" value="1"/>
</dbReference>
<dbReference type="STRING" id="6184.A0A430Q8W4"/>
<dbReference type="AlphaFoldDB" id="A0A430Q8W4"/>
<sequence length="789" mass="90325">MARKRTKWELVHQFVHEVVDFSSQYGSESGTGFTAANIVGPCQVYPNYCDSNATAAFRTYGKWWHNSPSSLKPINLTPDDNDNYTSEDYVDLYFDVPVIPVCLQIYETYNPGAIVRISACYRRQPENSPVNMRKLQWTTLWKLNYSNQDKNQLVQLQHTDDDDHYRTRQQQQQQQPLQLTYHSNNVCTTLACPDVINCRTRSISNMYPDRCLPALPHDDENEFTVQYSEYLPQSHLLRIEFDSRRCRYYTQIDAVRLSGWAELTDTTISRWSGQLEAPSSSSLLIGVNSDSAEQSNNRSQNTLSFFSDLLRPCTPRLRASSYDLTDESMDMSLSDATLPGLSPDRLDDKNIDEDKSSSSALLPICIRRKSSGLIQIPPVGMNLLLLQSRNLVALPPGTICQSSLFGLTYLNEDALWRHGPLTRLPNINQFRCLVKDTLANMTSIDLQSFWPILNDSTLISLGKRLGQVNLTARAVVEYYTTGQSLVAPITLLRRQCREEEQEEVNNDEIENQYVVNEQHNLSTRFNYRTKTHVHTPFAARVRSYSSNATARLRNHTRLLDSIPSNIQNILVYNNKDFLENENDTVNQNLNVKISDSSVEALQVQTDELNQGDYFELPNSHLRRLDMSWCGNYSMISPTAFGHFLTDACRYLTTLRLSSCKFLNDDCLLHIVNTCPYIKESVQSDLILFHNFLFLSSFSLLNSEELLLMSQYLNETLEQLDIHGSTNITISAIVSMLNQCDKLKLLDVSFCSEIHSIHLIKLRYLYPYCTIIDSIPDMNAEILGVYMNDY</sequence>
<dbReference type="Gene3D" id="3.80.10.10">
    <property type="entry name" value="Ribonuclease Inhibitor"/>
    <property type="match status" value="1"/>
</dbReference>
<name>A0A430Q8W4_SCHBO</name>
<dbReference type="EMBL" id="QMKO01002258">
    <property type="protein sequence ID" value="RTG84123.1"/>
    <property type="molecule type" value="Genomic_DNA"/>
</dbReference>
<protein>
    <submittedName>
        <fullName evidence="1">F-box and leucine-rich repeat protein 4</fullName>
    </submittedName>
</protein>
<organism evidence="1 2">
    <name type="scientific">Schistosoma bovis</name>
    <name type="common">Blood fluke</name>
    <dbReference type="NCBI Taxonomy" id="6184"/>
    <lineage>
        <taxon>Eukaryota</taxon>
        <taxon>Metazoa</taxon>
        <taxon>Spiralia</taxon>
        <taxon>Lophotrochozoa</taxon>
        <taxon>Platyhelminthes</taxon>
        <taxon>Trematoda</taxon>
        <taxon>Digenea</taxon>
        <taxon>Strigeidida</taxon>
        <taxon>Schistosomatoidea</taxon>
        <taxon>Schistosomatidae</taxon>
        <taxon>Schistosoma</taxon>
    </lineage>
</organism>
<dbReference type="Proteomes" id="UP000290809">
    <property type="component" value="Unassembled WGS sequence"/>
</dbReference>
<evidence type="ECO:0000313" key="2">
    <source>
        <dbReference type="Proteomes" id="UP000290809"/>
    </source>
</evidence>
<evidence type="ECO:0000313" key="1">
    <source>
        <dbReference type="EMBL" id="RTG84123.1"/>
    </source>
</evidence>
<reference evidence="1 2" key="1">
    <citation type="journal article" date="2019" name="PLoS Pathog.">
        <title>Genome sequence of the bovine parasite Schistosoma bovis Tanzania.</title>
        <authorList>
            <person name="Oey H."/>
            <person name="Zakrzewski M."/>
            <person name="Gobert G."/>
            <person name="Gravermann K."/>
            <person name="Stoye J."/>
            <person name="Jones M."/>
            <person name="Mcmanus D."/>
            <person name="Krause L."/>
        </authorList>
    </citation>
    <scope>NUCLEOTIDE SEQUENCE [LARGE SCALE GENOMIC DNA]</scope>
    <source>
        <strain evidence="1 2">TAN1997</strain>
    </source>
</reference>
<proteinExistence type="predicted"/>
<comment type="caution">
    <text evidence="1">The sequence shown here is derived from an EMBL/GenBank/DDBJ whole genome shotgun (WGS) entry which is preliminary data.</text>
</comment>
<accession>A0A430Q8W4</accession>
<dbReference type="InterPro" id="IPR032675">
    <property type="entry name" value="LRR_dom_sf"/>
</dbReference>
<gene>
    <name evidence="1" type="ORF">DC041_0002008</name>
</gene>
<keyword evidence="2" id="KW-1185">Reference proteome</keyword>